<dbReference type="PANTHER" id="PTHR21567">
    <property type="entry name" value="CLASP"/>
    <property type="match status" value="1"/>
</dbReference>
<feature type="domain" description="TOG" evidence="7">
    <location>
        <begin position="1"/>
        <end position="228"/>
    </location>
</feature>
<feature type="region of interest" description="Disordered" evidence="6">
    <location>
        <begin position="640"/>
        <end position="751"/>
    </location>
</feature>
<dbReference type="InterPro" id="IPR016024">
    <property type="entry name" value="ARM-type_fold"/>
</dbReference>
<dbReference type="KEGG" id="goe:100898405"/>
<protein>
    <submittedName>
        <fullName evidence="9">CLIP-associating protein 1</fullName>
    </submittedName>
</protein>
<feature type="compositionally biased region" description="Basic and acidic residues" evidence="6">
    <location>
        <begin position="1113"/>
        <end position="1128"/>
    </location>
</feature>
<feature type="compositionally biased region" description="Low complexity" evidence="6">
    <location>
        <begin position="661"/>
        <end position="677"/>
    </location>
</feature>
<dbReference type="InterPro" id="IPR021133">
    <property type="entry name" value="HEAT_type_2"/>
</dbReference>
<dbReference type="GO" id="GO:0040001">
    <property type="term" value="P:establishment of mitotic spindle localization"/>
    <property type="evidence" value="ECO:0007669"/>
    <property type="project" value="TreeGrafter"/>
</dbReference>
<feature type="compositionally biased region" description="Polar residues" evidence="6">
    <location>
        <begin position="1096"/>
        <end position="1109"/>
    </location>
</feature>
<dbReference type="PROSITE" id="PS50077">
    <property type="entry name" value="HEAT_REPEAT"/>
    <property type="match status" value="1"/>
</dbReference>
<keyword evidence="4" id="KW-0206">Cytoskeleton</keyword>
<dbReference type="RefSeq" id="XP_018494292.1">
    <property type="nucleotide sequence ID" value="XM_018638776.2"/>
</dbReference>
<comment type="subcellular location">
    <subcellularLocation>
        <location evidence="1">Cytoplasm</location>
        <location evidence="1">Cytoskeleton</location>
    </subcellularLocation>
</comment>
<name>A0AAJ7L5B8_9ACAR</name>
<dbReference type="Proteomes" id="UP000694867">
    <property type="component" value="Unplaced"/>
</dbReference>
<feature type="region of interest" description="Disordered" evidence="6">
    <location>
        <begin position="230"/>
        <end position="251"/>
    </location>
</feature>
<dbReference type="GO" id="GO:1902903">
    <property type="term" value="P:regulation of supramolecular fiber organization"/>
    <property type="evidence" value="ECO:0007669"/>
    <property type="project" value="UniProtKB-ARBA"/>
</dbReference>
<evidence type="ECO:0000259" key="7">
    <source>
        <dbReference type="SMART" id="SM01349"/>
    </source>
</evidence>
<dbReference type="InterPro" id="IPR024395">
    <property type="entry name" value="CLASP_N_dom"/>
</dbReference>
<keyword evidence="8" id="KW-1185">Reference proteome</keyword>
<accession>A0AAJ7L5B8</accession>
<feature type="compositionally biased region" description="Low complexity" evidence="6">
    <location>
        <begin position="1378"/>
        <end position="1391"/>
    </location>
</feature>
<dbReference type="GO" id="GO:0000776">
    <property type="term" value="C:kinetochore"/>
    <property type="evidence" value="ECO:0007669"/>
    <property type="project" value="TreeGrafter"/>
</dbReference>
<evidence type="ECO:0000256" key="5">
    <source>
        <dbReference type="PROSITE-ProRule" id="PRU00103"/>
    </source>
</evidence>
<dbReference type="InterPro" id="IPR034085">
    <property type="entry name" value="TOG"/>
</dbReference>
<feature type="compositionally biased region" description="Low complexity" evidence="6">
    <location>
        <begin position="707"/>
        <end position="721"/>
    </location>
</feature>
<dbReference type="GO" id="GO:0072686">
    <property type="term" value="C:mitotic spindle"/>
    <property type="evidence" value="ECO:0007669"/>
    <property type="project" value="TreeGrafter"/>
</dbReference>
<dbReference type="Gene3D" id="1.25.10.10">
    <property type="entry name" value="Leucine-rich Repeat Variant"/>
    <property type="match status" value="4"/>
</dbReference>
<feature type="region of interest" description="Disordered" evidence="6">
    <location>
        <begin position="530"/>
        <end position="554"/>
    </location>
</feature>
<feature type="region of interest" description="Disordered" evidence="6">
    <location>
        <begin position="264"/>
        <end position="283"/>
    </location>
</feature>
<feature type="region of interest" description="Disordered" evidence="6">
    <location>
        <begin position="1369"/>
        <end position="1391"/>
    </location>
</feature>
<dbReference type="PANTHER" id="PTHR21567:SF9">
    <property type="entry name" value="CLIP-ASSOCIATING PROTEIN"/>
    <property type="match status" value="1"/>
</dbReference>
<dbReference type="GO" id="GO:0005876">
    <property type="term" value="C:spindle microtubule"/>
    <property type="evidence" value="ECO:0007669"/>
    <property type="project" value="TreeGrafter"/>
</dbReference>
<evidence type="ECO:0000256" key="2">
    <source>
        <dbReference type="ARBA" id="ARBA00022490"/>
    </source>
</evidence>
<sequence>MEGGALEPWITQMGKQDIRLKLKIGEDLLNWVDNESHSLQGEDVGALIDGLVSWLGSSNSKIQQNGLEILSRIVVRLREDFRPYISSVLPACTDRMGDAKELIRDTNADLLNKMMEVTSPQYILDRLTSAYTHKNFRVREEILLLMQDTVIRYTASCLTISKFIPSICKLMDDPNAQVRDTAMTTLVVIYRYVGDKLRHDLQRKYAIHPNKLQALIERFDKAIENGEMLVSPTQETPGGDEPDRVAPKTKPLVSAKKPALSALASKSSATAKPKTQSAGPAGSVDEESFIEAFSDVPRINVFSARELEQHLSNIRSTISNADVEWEKRLNALRMIRSLVIAGAKDYDEFLPALKTLESSLQSCVKDLRSQIVREACITISYLCVQLSTKMDRLCEQLLPSLILLMGATVKVMSTSGVVCIHFILKNVHSQRLVPVVIQNLSSKNRDLRRHCFEFLYEMLILWPTFTLERHIAILQQAIRAGLSDADQEARSHCRKAFWAFAEHFKAQADSLLFSLDSNKQKMLHGEMGGGYGGMSNSSSSSSLNNLSRGRTAHGNSMESLRNAAGSRTQYPTQTSRLPQPVFSAASAQQRRANSAIDMAAAKSSRLKALVKTPSSGYGYGMTAAGSGLSLPRSAAKARTESVCSAVTSPERTPQSRGRQVSQSQPNSRSASPSSRWSYATYGYGSAESRRTPSRSRIPMATSRDPSPSRSIGSQSSSSALSETQRRRRSSLSRYSGRREPVTIIPSTPTAAEKLLRNSREAEERMAEALGSTTIRSPLSSFGRQHSFGYSREDSDASSVASDRSFRHDDVPEILANLASVHWSDRKDGLAGLLCLLRNQSHALSDPDLQKVTQTLTKMFMDPHTKVFSLFLDTLNELITVHSSDLHRIGFLSILLTKLFIKSGQDLLGSVMTKIGRTMDLIRETFPRQDQFTVITRFLNDPAHSSSSAKVKLQVLNYLEALTGMMDSSDLPANDPNMRDTLLKITNWAGDLRHPDLQQKSRQVIVSLYKVKTPYFSTVINQMAPDFQRTALDVIQSQLKSSFAKPFAGSNPESASQASLGSPDSRTSSSITGLRSEEAPNLTSSPQRSFEDENTENLRANPTSKPTFGNSKLRPLEDHSGNLRKKTTESETTVGYGKGSASERLNHCVQLLASPMNSSEQKRSALAELHILLKEPSLWETEVHFRSVFRVLISNLEEESGIKFHVLKSLTELIRKQPQHTRCVAEQALERILQVAKDKDKDVTRMADSSVSALVCTVLPKDMAKAAAACVMTAMTSRDEPSVLCTAIRVVQKFVDHHTDEVVREQLSVLGPILIRTYDHAESSVRKASVFALVSMHMKIGKDAMHPYTSHLPGCKLRLLNLYIERASQQSHNNGRGESSPSPSTCSNASNL</sequence>
<reference evidence="9" key="1">
    <citation type="submission" date="2025-08" db="UniProtKB">
        <authorList>
            <consortium name="RefSeq"/>
        </authorList>
    </citation>
    <scope>IDENTIFICATION</scope>
</reference>
<evidence type="ECO:0000256" key="4">
    <source>
        <dbReference type="ARBA" id="ARBA00023212"/>
    </source>
</evidence>
<organism evidence="8 9">
    <name type="scientific">Galendromus occidentalis</name>
    <name type="common">western predatory mite</name>
    <dbReference type="NCBI Taxonomy" id="34638"/>
    <lineage>
        <taxon>Eukaryota</taxon>
        <taxon>Metazoa</taxon>
        <taxon>Ecdysozoa</taxon>
        <taxon>Arthropoda</taxon>
        <taxon>Chelicerata</taxon>
        <taxon>Arachnida</taxon>
        <taxon>Acari</taxon>
        <taxon>Parasitiformes</taxon>
        <taxon>Mesostigmata</taxon>
        <taxon>Gamasina</taxon>
        <taxon>Phytoseioidea</taxon>
        <taxon>Phytoseiidae</taxon>
        <taxon>Typhlodrominae</taxon>
        <taxon>Galendromus</taxon>
    </lineage>
</organism>
<evidence type="ECO:0000256" key="6">
    <source>
        <dbReference type="SAM" id="MobiDB-lite"/>
    </source>
</evidence>
<feature type="compositionally biased region" description="Polar residues" evidence="6">
    <location>
        <begin position="1050"/>
        <end position="1072"/>
    </location>
</feature>
<dbReference type="GO" id="GO:0005881">
    <property type="term" value="C:cytoplasmic microtubule"/>
    <property type="evidence" value="ECO:0007669"/>
    <property type="project" value="TreeGrafter"/>
</dbReference>
<dbReference type="GO" id="GO:0031110">
    <property type="term" value="P:regulation of microtubule polymerization or depolymerization"/>
    <property type="evidence" value="ECO:0007669"/>
    <property type="project" value="UniProtKB-ARBA"/>
</dbReference>
<dbReference type="InterPro" id="IPR011989">
    <property type="entry name" value="ARM-like"/>
</dbReference>
<dbReference type="Pfam" id="PF12348">
    <property type="entry name" value="CLASP_N"/>
    <property type="match status" value="2"/>
</dbReference>
<dbReference type="SMART" id="SM01349">
    <property type="entry name" value="TOG"/>
    <property type="match status" value="3"/>
</dbReference>
<feature type="repeat" description="HEAT" evidence="5">
    <location>
        <begin position="163"/>
        <end position="201"/>
    </location>
</feature>
<dbReference type="GO" id="GO:0090307">
    <property type="term" value="P:mitotic spindle assembly"/>
    <property type="evidence" value="ECO:0007669"/>
    <property type="project" value="TreeGrafter"/>
</dbReference>
<feature type="compositionally biased region" description="Polar residues" evidence="6">
    <location>
        <begin position="641"/>
        <end position="660"/>
    </location>
</feature>
<evidence type="ECO:0000256" key="3">
    <source>
        <dbReference type="ARBA" id="ARBA00022737"/>
    </source>
</evidence>
<dbReference type="GO" id="GO:0008017">
    <property type="term" value="F:microtubule binding"/>
    <property type="evidence" value="ECO:0007669"/>
    <property type="project" value="TreeGrafter"/>
</dbReference>
<feature type="compositionally biased region" description="Low complexity" evidence="6">
    <location>
        <begin position="534"/>
        <end position="547"/>
    </location>
</feature>
<dbReference type="SUPFAM" id="SSF48371">
    <property type="entry name" value="ARM repeat"/>
    <property type="match status" value="1"/>
</dbReference>
<dbReference type="GO" id="GO:0005815">
    <property type="term" value="C:microtubule organizing center"/>
    <property type="evidence" value="ECO:0007669"/>
    <property type="project" value="TreeGrafter"/>
</dbReference>
<proteinExistence type="predicted"/>
<feature type="domain" description="TOG" evidence="7">
    <location>
        <begin position="1128"/>
        <end position="1372"/>
    </location>
</feature>
<evidence type="ECO:0000256" key="1">
    <source>
        <dbReference type="ARBA" id="ARBA00004245"/>
    </source>
</evidence>
<feature type="compositionally biased region" description="Low complexity" evidence="6">
    <location>
        <begin position="264"/>
        <end position="275"/>
    </location>
</feature>
<evidence type="ECO:0000313" key="8">
    <source>
        <dbReference type="Proteomes" id="UP000694867"/>
    </source>
</evidence>
<feature type="region of interest" description="Disordered" evidence="6">
    <location>
        <begin position="1044"/>
        <end position="1138"/>
    </location>
</feature>
<dbReference type="GO" id="GO:0045180">
    <property type="term" value="C:basal cortex"/>
    <property type="evidence" value="ECO:0007669"/>
    <property type="project" value="TreeGrafter"/>
</dbReference>
<keyword evidence="2" id="KW-0963">Cytoplasm</keyword>
<feature type="domain" description="TOG" evidence="7">
    <location>
        <begin position="303"/>
        <end position="537"/>
    </location>
</feature>
<gene>
    <name evidence="9" type="primary">LOC100898405</name>
</gene>
<dbReference type="GeneID" id="100898405"/>
<evidence type="ECO:0000313" key="9">
    <source>
        <dbReference type="RefSeq" id="XP_018494292.1"/>
    </source>
</evidence>
<keyword evidence="3" id="KW-0677">Repeat</keyword>